<dbReference type="AlphaFoldDB" id="X1VVS7"/>
<dbReference type="EMBL" id="BARW01027329">
    <property type="protein sequence ID" value="GAJ14860.1"/>
    <property type="molecule type" value="Genomic_DNA"/>
</dbReference>
<protein>
    <submittedName>
        <fullName evidence="1">Uncharacterized protein</fullName>
    </submittedName>
</protein>
<reference evidence="1" key="1">
    <citation type="journal article" date="2014" name="Front. Microbiol.">
        <title>High frequency of phylogenetically diverse reductive dehalogenase-homologous genes in deep subseafloor sedimentary metagenomes.</title>
        <authorList>
            <person name="Kawai M."/>
            <person name="Futagami T."/>
            <person name="Toyoda A."/>
            <person name="Takaki Y."/>
            <person name="Nishi S."/>
            <person name="Hori S."/>
            <person name="Arai W."/>
            <person name="Tsubouchi T."/>
            <person name="Morono Y."/>
            <person name="Uchiyama I."/>
            <person name="Ito T."/>
            <person name="Fujiyama A."/>
            <person name="Inagaki F."/>
            <person name="Takami H."/>
        </authorList>
    </citation>
    <scope>NUCLEOTIDE SEQUENCE</scope>
    <source>
        <strain evidence="1">Expedition CK06-06</strain>
    </source>
</reference>
<comment type="caution">
    <text evidence="1">The sequence shown here is derived from an EMBL/GenBank/DDBJ whole genome shotgun (WGS) entry which is preliminary data.</text>
</comment>
<proteinExistence type="predicted"/>
<evidence type="ECO:0000313" key="1">
    <source>
        <dbReference type="EMBL" id="GAJ14860.1"/>
    </source>
</evidence>
<feature type="non-terminal residue" evidence="1">
    <location>
        <position position="1"/>
    </location>
</feature>
<name>X1VVS7_9ZZZZ</name>
<gene>
    <name evidence="1" type="ORF">S12H4_44363</name>
</gene>
<sequence>PKPAKKRPKLTKLPIFSPFFLKKISLSNGFYLKISVLNGPYTNYL</sequence>
<organism evidence="1">
    <name type="scientific">marine sediment metagenome</name>
    <dbReference type="NCBI Taxonomy" id="412755"/>
    <lineage>
        <taxon>unclassified sequences</taxon>
        <taxon>metagenomes</taxon>
        <taxon>ecological metagenomes</taxon>
    </lineage>
</organism>
<accession>X1VVS7</accession>